<keyword evidence="3" id="KW-0285">Flavoprotein</keyword>
<dbReference type="InterPro" id="IPR022673">
    <property type="entry name" value="Hexokinase_C"/>
</dbReference>
<dbReference type="PROSITE" id="PS51748">
    <property type="entry name" value="HEXOKINASE_2"/>
    <property type="match status" value="1"/>
</dbReference>
<evidence type="ECO:0000313" key="8">
    <source>
        <dbReference type="Proteomes" id="UP000559256"/>
    </source>
</evidence>
<dbReference type="Gene3D" id="3.30.43.10">
    <property type="entry name" value="Uridine Diphospho-n-acetylenolpyruvylglucosamine Reductase, domain 2"/>
    <property type="match status" value="1"/>
</dbReference>
<dbReference type="InterPro" id="IPR016166">
    <property type="entry name" value="FAD-bd_PCMH"/>
</dbReference>
<accession>A0A8H5G3C6</accession>
<evidence type="ECO:0000256" key="4">
    <source>
        <dbReference type="ARBA" id="ARBA00022827"/>
    </source>
</evidence>
<keyword evidence="4" id="KW-0274">FAD</keyword>
<protein>
    <recommendedName>
        <fullName evidence="6">FAD-binding PCMH-type domain-containing protein</fullName>
    </recommendedName>
</protein>
<comment type="caution">
    <text evidence="7">The sequence shown here is derived from an EMBL/GenBank/DDBJ whole genome shotgun (WGS) entry which is preliminary data.</text>
</comment>
<dbReference type="PANTHER" id="PTHR42973:SF39">
    <property type="entry name" value="FAD-BINDING PCMH-TYPE DOMAIN-CONTAINING PROTEIN"/>
    <property type="match status" value="1"/>
</dbReference>
<comment type="similarity">
    <text evidence="2">Belongs to the oxygen-dependent FAD-linked oxidoreductase family.</text>
</comment>
<dbReference type="InterPro" id="IPR012951">
    <property type="entry name" value="BBE"/>
</dbReference>
<dbReference type="EMBL" id="JAACJM010000050">
    <property type="protein sequence ID" value="KAF5357597.1"/>
    <property type="molecule type" value="Genomic_DNA"/>
</dbReference>
<dbReference type="SUPFAM" id="SSF53067">
    <property type="entry name" value="Actin-like ATPase domain"/>
    <property type="match status" value="1"/>
</dbReference>
<dbReference type="GO" id="GO:0016491">
    <property type="term" value="F:oxidoreductase activity"/>
    <property type="evidence" value="ECO:0007669"/>
    <property type="project" value="UniProtKB-KW"/>
</dbReference>
<keyword evidence="8" id="KW-1185">Reference proteome</keyword>
<dbReference type="SUPFAM" id="SSF56176">
    <property type="entry name" value="FAD-binding/transporter-associated domain-like"/>
    <property type="match status" value="1"/>
</dbReference>
<dbReference type="PROSITE" id="PS51387">
    <property type="entry name" value="FAD_PCMH"/>
    <property type="match status" value="1"/>
</dbReference>
<dbReference type="AlphaFoldDB" id="A0A8H5G3C6"/>
<evidence type="ECO:0000256" key="5">
    <source>
        <dbReference type="ARBA" id="ARBA00023002"/>
    </source>
</evidence>
<organism evidence="7 8">
    <name type="scientific">Tetrapyrgos nigripes</name>
    <dbReference type="NCBI Taxonomy" id="182062"/>
    <lineage>
        <taxon>Eukaryota</taxon>
        <taxon>Fungi</taxon>
        <taxon>Dikarya</taxon>
        <taxon>Basidiomycota</taxon>
        <taxon>Agaricomycotina</taxon>
        <taxon>Agaricomycetes</taxon>
        <taxon>Agaricomycetidae</taxon>
        <taxon>Agaricales</taxon>
        <taxon>Marasmiineae</taxon>
        <taxon>Marasmiaceae</taxon>
        <taxon>Tetrapyrgos</taxon>
    </lineage>
</organism>
<dbReference type="GO" id="GO:0005524">
    <property type="term" value="F:ATP binding"/>
    <property type="evidence" value="ECO:0007669"/>
    <property type="project" value="InterPro"/>
</dbReference>
<sequence>MPHPNPSYFQGKVTKVVNDQWGLDTSVMSDVEEAWEGGPGGDDVDIIPQFEKLAKEREREIQPEMKKKLESVRKVVCNKEQGAYQTSKGSRKILRATGSSPSERIRVGVDGSLIQFYPNFERTMRESLRALVGEDVEKRADIGLAKDGSGVGAAFSATIIWCACDFVTTDHPDYAEAIFRWGKTAERNAKVVAFVKDSEDVVLALSYARKARLPKPYVEGDIVLQVPPRLTAVWLLTYLVHIHYSRVDPDKKLAYVGGGALWRDVDKTAIEHGLATVGGTVNHTGVGGLTVGGGYGYLSGLYGMAVDNLATVVTADGSILTANDKENPDLFWAIRGGGSNFGVVTEFVFKLYPQRRTVFAGKLIFPGLALKAIVETTETWRKNISPLSGMIQFFAVGPHGEPVVVASVFYNGSEAEGRECYKPFYDLGPIADHTSEIPYEQLNAMENERTQHGSCIYQKGIAQRTLDYPSLQQAFDKVVELTSPENDFSLVLVFEYFNLDKINSIPTEATAFRRDQSATILVNFVWNENTPENLQRARKGAGELVNIIGSAQTKYGTTKVEMLGYTNYDPEGVTGSNEANPDKALLAFGNNYSRLQQIKKKYDPDQVFNKWFPIKPAP</sequence>
<reference evidence="7 8" key="1">
    <citation type="journal article" date="2020" name="ISME J.">
        <title>Uncovering the hidden diversity of litter-decomposition mechanisms in mushroom-forming fungi.</title>
        <authorList>
            <person name="Floudas D."/>
            <person name="Bentzer J."/>
            <person name="Ahren D."/>
            <person name="Johansson T."/>
            <person name="Persson P."/>
            <person name="Tunlid A."/>
        </authorList>
    </citation>
    <scope>NUCLEOTIDE SEQUENCE [LARGE SCALE GENOMIC DNA]</scope>
    <source>
        <strain evidence="7 8">CBS 291.85</strain>
    </source>
</reference>
<gene>
    <name evidence="7" type="ORF">D9758_007413</name>
</gene>
<dbReference type="InterPro" id="IPR016169">
    <property type="entry name" value="FAD-bd_PCMH_sub2"/>
</dbReference>
<proteinExistence type="inferred from homology"/>
<evidence type="ECO:0000313" key="7">
    <source>
        <dbReference type="EMBL" id="KAF5357597.1"/>
    </source>
</evidence>
<dbReference type="InterPro" id="IPR001312">
    <property type="entry name" value="Hexokinase"/>
</dbReference>
<dbReference type="Pfam" id="PF01565">
    <property type="entry name" value="FAD_binding_4"/>
    <property type="match status" value="1"/>
</dbReference>
<dbReference type="GO" id="GO:0071949">
    <property type="term" value="F:FAD binding"/>
    <property type="evidence" value="ECO:0007669"/>
    <property type="project" value="InterPro"/>
</dbReference>
<keyword evidence="5" id="KW-0560">Oxidoreductase</keyword>
<dbReference type="Gene3D" id="3.40.462.20">
    <property type="match status" value="1"/>
</dbReference>
<dbReference type="PANTHER" id="PTHR42973">
    <property type="entry name" value="BINDING OXIDOREDUCTASE, PUTATIVE (AFU_ORTHOLOGUE AFUA_1G17690)-RELATED"/>
    <property type="match status" value="1"/>
</dbReference>
<evidence type="ECO:0000259" key="6">
    <source>
        <dbReference type="PROSITE" id="PS51387"/>
    </source>
</evidence>
<dbReference type="InterPro" id="IPR016167">
    <property type="entry name" value="FAD-bd_PCMH_sub1"/>
</dbReference>
<dbReference type="Pfam" id="PF03727">
    <property type="entry name" value="Hexokinase_2"/>
    <property type="match status" value="1"/>
</dbReference>
<name>A0A8H5G3C6_9AGAR</name>
<feature type="domain" description="FAD-binding PCMH-type" evidence="6">
    <location>
        <begin position="184"/>
        <end position="354"/>
    </location>
</feature>
<dbReference type="InterPro" id="IPR036318">
    <property type="entry name" value="FAD-bd_PCMH-like_sf"/>
</dbReference>
<dbReference type="OrthoDB" id="415825at2759"/>
<evidence type="ECO:0000256" key="3">
    <source>
        <dbReference type="ARBA" id="ARBA00022630"/>
    </source>
</evidence>
<evidence type="ECO:0000256" key="1">
    <source>
        <dbReference type="ARBA" id="ARBA00001974"/>
    </source>
</evidence>
<dbReference type="Gene3D" id="3.40.367.20">
    <property type="match status" value="1"/>
</dbReference>
<dbReference type="InterPro" id="IPR043129">
    <property type="entry name" value="ATPase_NBD"/>
</dbReference>
<dbReference type="Pfam" id="PF08031">
    <property type="entry name" value="BBE"/>
    <property type="match status" value="1"/>
</dbReference>
<evidence type="ECO:0000256" key="2">
    <source>
        <dbReference type="ARBA" id="ARBA00005466"/>
    </source>
</evidence>
<dbReference type="Gene3D" id="3.30.465.10">
    <property type="match status" value="1"/>
</dbReference>
<dbReference type="GO" id="GO:0004396">
    <property type="term" value="F:hexokinase activity"/>
    <property type="evidence" value="ECO:0007669"/>
    <property type="project" value="InterPro"/>
</dbReference>
<dbReference type="InterPro" id="IPR050416">
    <property type="entry name" value="FAD-linked_Oxidoreductase"/>
</dbReference>
<dbReference type="Proteomes" id="UP000559256">
    <property type="component" value="Unassembled WGS sequence"/>
</dbReference>
<dbReference type="GO" id="GO:0001678">
    <property type="term" value="P:intracellular glucose homeostasis"/>
    <property type="evidence" value="ECO:0007669"/>
    <property type="project" value="InterPro"/>
</dbReference>
<comment type="cofactor">
    <cofactor evidence="1">
        <name>FAD</name>
        <dbReference type="ChEBI" id="CHEBI:57692"/>
    </cofactor>
</comment>
<dbReference type="GO" id="GO:0005536">
    <property type="term" value="F:D-glucose binding"/>
    <property type="evidence" value="ECO:0007669"/>
    <property type="project" value="InterPro"/>
</dbReference>
<dbReference type="InterPro" id="IPR006094">
    <property type="entry name" value="Oxid_FAD_bind_N"/>
</dbReference>